<sequence length="694" mass="79120">MCSGVGVHHGRGSGVDGQGSLSERMSLKERLEEGCSIVDTPASPGASLWLIRHFIGRLPDPLLRGEHWRQLASECSVAIQHMHTAERTVCPVHKLIARSLSSIRKEEYLVLAALFNLVHDLSMDRKSGHLNWVATKSLVQYFTSSLVTRPFIPGLTTEGDCHFHPMMLITCYYWPEVRLWCYHLDHTSITCSILPSSTTPPSKTSWGFQPEIKQQNQGETTMSDINLDVMCLGDSFKSHRENGVGQLMGLVNNNPHILPHQTHTILEDIPKIECCCSQEGHKNDGLYARREDREVETNIYHVIEKRTKTQWTQCGGRYLEKVRDSGLVYTLVHKKAETLVRDCSSQYEDNVSASEDERFQSKDLRKTIFDDSKQQNNSLRLGLSHMFSVDQLYKKYNSNTDGSLYPVQRVKSTDNINFHSTKTLVHTNKDSKSPNSVTHYDQSEPEMYSPFSEDTKYFSSENLIINSPHSVPTCNSEGKQLFCVNQDHSNRKDILLISPEKEDFELRIQQKVTREIDTSGKSGGIQIVSDFIESTGRLETSRKPEDDKMVAEFIESARRLETLRMSKDDQTVTDFIESARLLETLRKTEGNQTVADFIERARLLETSKKPEGDQTIVNFLERARVLETSRKSVGDQTVTNFIESIKCSSTPSQAWSNDDRRTNWVVPYVDDDDDDDDDDDEEEETWCCICYRVS</sequence>
<proteinExistence type="predicted"/>
<name>A0A7R9DI96_TIMPO</name>
<feature type="region of interest" description="Disordered" evidence="1">
    <location>
        <begin position="426"/>
        <end position="448"/>
    </location>
</feature>
<feature type="region of interest" description="Disordered" evidence="1">
    <location>
        <begin position="1"/>
        <end position="20"/>
    </location>
</feature>
<protein>
    <submittedName>
        <fullName evidence="2">Uncharacterized protein</fullName>
    </submittedName>
</protein>
<organism evidence="2">
    <name type="scientific">Timema poppense</name>
    <name type="common">Walking stick</name>
    <dbReference type="NCBI Taxonomy" id="170557"/>
    <lineage>
        <taxon>Eukaryota</taxon>
        <taxon>Metazoa</taxon>
        <taxon>Ecdysozoa</taxon>
        <taxon>Arthropoda</taxon>
        <taxon>Hexapoda</taxon>
        <taxon>Insecta</taxon>
        <taxon>Pterygota</taxon>
        <taxon>Neoptera</taxon>
        <taxon>Polyneoptera</taxon>
        <taxon>Phasmatodea</taxon>
        <taxon>Timematodea</taxon>
        <taxon>Timematoidea</taxon>
        <taxon>Timematidae</taxon>
        <taxon>Timema</taxon>
    </lineage>
</organism>
<accession>A0A7R9DI96</accession>
<evidence type="ECO:0000256" key="1">
    <source>
        <dbReference type="SAM" id="MobiDB-lite"/>
    </source>
</evidence>
<dbReference type="EMBL" id="OD008786">
    <property type="protein sequence ID" value="CAD7415128.1"/>
    <property type="molecule type" value="Genomic_DNA"/>
</dbReference>
<evidence type="ECO:0000313" key="2">
    <source>
        <dbReference type="EMBL" id="CAD7415128.1"/>
    </source>
</evidence>
<gene>
    <name evidence="2" type="ORF">TPSB3V08_LOCUS10132</name>
</gene>
<dbReference type="AlphaFoldDB" id="A0A7R9DI96"/>
<reference evidence="2" key="1">
    <citation type="submission" date="2020-11" db="EMBL/GenBank/DDBJ databases">
        <authorList>
            <person name="Tran Van P."/>
        </authorList>
    </citation>
    <scope>NUCLEOTIDE SEQUENCE</scope>
</reference>